<dbReference type="AlphaFoldDB" id="A0A3M0CH81"/>
<dbReference type="OrthoDB" id="8004147at2"/>
<evidence type="ECO:0000313" key="3">
    <source>
        <dbReference type="Proteomes" id="UP000271227"/>
    </source>
</evidence>
<evidence type="ECO:0000313" key="2">
    <source>
        <dbReference type="EMBL" id="RMB08167.1"/>
    </source>
</evidence>
<evidence type="ECO:0000256" key="1">
    <source>
        <dbReference type="SAM" id="Phobius"/>
    </source>
</evidence>
<feature type="transmembrane region" description="Helical" evidence="1">
    <location>
        <begin position="20"/>
        <end position="41"/>
    </location>
</feature>
<keyword evidence="1" id="KW-0472">Membrane</keyword>
<gene>
    <name evidence="2" type="ORF">BXY39_2263</name>
</gene>
<comment type="caution">
    <text evidence="2">The sequence shown here is derived from an EMBL/GenBank/DDBJ whole genome shotgun (WGS) entry which is preliminary data.</text>
</comment>
<dbReference type="Pfam" id="PF07963">
    <property type="entry name" value="N_methyl"/>
    <property type="match status" value="1"/>
</dbReference>
<dbReference type="InParanoid" id="A0A3M0CH81"/>
<dbReference type="RefSeq" id="WP_121938903.1">
    <property type="nucleotide sequence ID" value="NZ_REFR01000011.1"/>
</dbReference>
<dbReference type="NCBIfam" id="TIGR02532">
    <property type="entry name" value="IV_pilin_GFxxxE"/>
    <property type="match status" value="1"/>
</dbReference>
<dbReference type="Proteomes" id="UP000271227">
    <property type="component" value="Unassembled WGS sequence"/>
</dbReference>
<dbReference type="EMBL" id="REFR01000011">
    <property type="protein sequence ID" value="RMB08167.1"/>
    <property type="molecule type" value="Genomic_DNA"/>
</dbReference>
<accession>A0A3M0CH81</accession>
<keyword evidence="1" id="KW-0812">Transmembrane</keyword>
<organism evidence="2 3">
    <name type="scientific">Eilatimonas milleporae</name>
    <dbReference type="NCBI Taxonomy" id="911205"/>
    <lineage>
        <taxon>Bacteria</taxon>
        <taxon>Pseudomonadati</taxon>
        <taxon>Pseudomonadota</taxon>
        <taxon>Alphaproteobacteria</taxon>
        <taxon>Kordiimonadales</taxon>
        <taxon>Kordiimonadaceae</taxon>
        <taxon>Eilatimonas</taxon>
    </lineage>
</organism>
<reference evidence="2 3" key="1">
    <citation type="submission" date="2018-10" db="EMBL/GenBank/DDBJ databases">
        <title>Genomic Encyclopedia of Archaeal and Bacterial Type Strains, Phase II (KMG-II): from individual species to whole genera.</title>
        <authorList>
            <person name="Goeker M."/>
        </authorList>
    </citation>
    <scope>NUCLEOTIDE SEQUENCE [LARGE SCALE GENOMIC DNA]</scope>
    <source>
        <strain evidence="2 3">DSM 25217</strain>
    </source>
</reference>
<keyword evidence="1" id="KW-1133">Transmembrane helix</keyword>
<keyword evidence="3" id="KW-1185">Reference proteome</keyword>
<proteinExistence type="predicted"/>
<name>A0A3M0CH81_9PROT</name>
<sequence>MTAAPATDTPAICSAGYRHGFTLVEVLVAFAILGLGLGLFFSSLSSSGDRLVTAAAIEADHMTLSRLIEETAAAARPSGHSGQLEDGRPYDIRVNILETLPGGATLVRLEGQLGAPQPLRLETVRLIPFRGGGR</sequence>
<protein>
    <submittedName>
        <fullName evidence="2">Prepilin-type N-terminal cleavage/methylation domain-containing protein</fullName>
    </submittedName>
</protein>
<dbReference type="InterPro" id="IPR012902">
    <property type="entry name" value="N_methyl_site"/>
</dbReference>